<evidence type="ECO:0000313" key="2">
    <source>
        <dbReference type="EMBL" id="KDE03489.1"/>
    </source>
</evidence>
<feature type="region of interest" description="Disordered" evidence="1">
    <location>
        <begin position="115"/>
        <end position="138"/>
    </location>
</feature>
<evidence type="ECO:0000256" key="1">
    <source>
        <dbReference type="SAM" id="MobiDB-lite"/>
    </source>
</evidence>
<dbReference type="EMBL" id="GL541738">
    <property type="protein sequence ID" value="KDE03489.1"/>
    <property type="molecule type" value="Genomic_DNA"/>
</dbReference>
<sequence>MEATQARSQLALVLISSARTSILRLRHVFRLKLNKTTVFLPVSSSTTLSSLRTDLIQALQHGRDTEVDPLPASPNEIALWRSSGAEGEETWTRLTDEKSTADKWGLQEAAEIGVSVKSSDGTFPEPAVERPVDSDDEE</sequence>
<reference evidence="2 4" key="3">
    <citation type="journal article" date="2015" name="BMC Genomics">
        <title>Sex and parasites: genomic and transcriptomic analysis of Microbotryum lychnidis-dioicae, the biotrophic and plant-castrating anther smut fungus.</title>
        <authorList>
            <person name="Perlin M.H."/>
            <person name="Amselem J."/>
            <person name="Fontanillas E."/>
            <person name="Toh S.S."/>
            <person name="Chen Z."/>
            <person name="Goldberg J."/>
            <person name="Duplessis S."/>
            <person name="Henrissat B."/>
            <person name="Young S."/>
            <person name="Zeng Q."/>
            <person name="Aguileta G."/>
            <person name="Petit E."/>
            <person name="Badouin H."/>
            <person name="Andrews J."/>
            <person name="Razeeq D."/>
            <person name="Gabaldon T."/>
            <person name="Quesneville H."/>
            <person name="Giraud T."/>
            <person name="Hood M.E."/>
            <person name="Schultz D.J."/>
            <person name="Cuomo C.A."/>
        </authorList>
    </citation>
    <scope>NUCLEOTIDE SEQUENCE [LARGE SCALE GENOMIC DNA]</scope>
    <source>
        <strain evidence="2">P1A1 Lamole</strain>
        <strain evidence="4">p1A1 Lamole</strain>
    </source>
</reference>
<dbReference type="InParanoid" id="U5HG30"/>
<dbReference type="AlphaFoldDB" id="U5HG30"/>
<dbReference type="Proteomes" id="UP000017200">
    <property type="component" value="Unassembled WGS sequence"/>
</dbReference>
<proteinExistence type="predicted"/>
<evidence type="ECO:0000313" key="4">
    <source>
        <dbReference type="Proteomes" id="UP000017200"/>
    </source>
</evidence>
<accession>U5HG30</accession>
<protein>
    <submittedName>
        <fullName evidence="2 3">Uncharacterized protein</fullName>
    </submittedName>
</protein>
<dbReference type="HOGENOM" id="CLU_154064_0_0_1"/>
<reference evidence="3" key="4">
    <citation type="submission" date="2015-06" db="UniProtKB">
        <authorList>
            <consortium name="EnsemblFungi"/>
        </authorList>
    </citation>
    <scope>IDENTIFICATION</scope>
</reference>
<reference evidence="4" key="1">
    <citation type="submission" date="2010-11" db="EMBL/GenBank/DDBJ databases">
        <title>The genome sequence of Microbotryum violaceum strain p1A1 Lamole.</title>
        <authorList>
            <person name="Cuomo C."/>
            <person name="Perlin M."/>
            <person name="Young S.K."/>
            <person name="Zeng Q."/>
            <person name="Gargeya S."/>
            <person name="Alvarado L."/>
            <person name="Berlin A."/>
            <person name="Chapman S.B."/>
            <person name="Chen Z."/>
            <person name="Freedman E."/>
            <person name="Gellesch M."/>
            <person name="Goldberg J."/>
            <person name="Griggs A."/>
            <person name="Gujja S."/>
            <person name="Heilman E."/>
            <person name="Heiman D."/>
            <person name="Howarth C."/>
            <person name="Mehta T."/>
            <person name="Neiman D."/>
            <person name="Pearson M."/>
            <person name="Roberts A."/>
            <person name="Saif S."/>
            <person name="Shea T."/>
            <person name="Shenoy N."/>
            <person name="Sisk P."/>
            <person name="Stolte C."/>
            <person name="Sykes S."/>
            <person name="White J."/>
            <person name="Yandava C."/>
            <person name="Haas B."/>
            <person name="Nusbaum C."/>
            <person name="Birren B."/>
        </authorList>
    </citation>
    <scope>NUCLEOTIDE SEQUENCE [LARGE SCALE GENOMIC DNA]</scope>
    <source>
        <strain evidence="4">p1A1 Lamole</strain>
    </source>
</reference>
<keyword evidence="4" id="KW-1185">Reference proteome</keyword>
<organism evidence="2">
    <name type="scientific">Microbotryum lychnidis-dioicae (strain p1A1 Lamole / MvSl-1064)</name>
    <name type="common">Anther smut fungus</name>
    <dbReference type="NCBI Taxonomy" id="683840"/>
    <lineage>
        <taxon>Eukaryota</taxon>
        <taxon>Fungi</taxon>
        <taxon>Dikarya</taxon>
        <taxon>Basidiomycota</taxon>
        <taxon>Pucciniomycotina</taxon>
        <taxon>Microbotryomycetes</taxon>
        <taxon>Microbotryales</taxon>
        <taxon>Microbotryaceae</taxon>
        <taxon>Microbotryum</taxon>
    </lineage>
</organism>
<gene>
    <name evidence="2" type="ORF">MVLG_06051</name>
</gene>
<evidence type="ECO:0000313" key="3">
    <source>
        <dbReference type="EnsemblFungi" id="MVLG_06051T0"/>
    </source>
</evidence>
<dbReference type="EnsemblFungi" id="MVLG_06051T0">
    <property type="protein sequence ID" value="MVLG_06051T0"/>
    <property type="gene ID" value="MVLG_06051"/>
</dbReference>
<feature type="compositionally biased region" description="Basic and acidic residues" evidence="1">
    <location>
        <begin position="127"/>
        <end position="138"/>
    </location>
</feature>
<dbReference type="OrthoDB" id="2536158at2759"/>
<reference evidence="2" key="2">
    <citation type="submission" date="2010-11" db="EMBL/GenBank/DDBJ databases">
        <authorList>
            <consortium name="The Broad Institute Genome Sequencing Platform"/>
            <person name="Earl A."/>
            <person name="Ward D."/>
            <person name="Feldgarden M."/>
            <person name="Gevers D."/>
            <person name="Butler R."/>
            <person name="Young S.K."/>
            <person name="Zeng Q."/>
            <person name="Gargeya S."/>
            <person name="Fitzgerald M."/>
            <person name="Haas B."/>
            <person name="Abouelleil A."/>
            <person name="Alvarado L."/>
            <person name="Arachchi H.M."/>
            <person name="Berlin A."/>
            <person name="Brown A."/>
            <person name="Chapman S.B."/>
            <person name="Chen Z."/>
            <person name="Dunbar C."/>
            <person name="Freedman E."/>
            <person name="Gearin G."/>
            <person name="Gellesch M."/>
            <person name="Goldberg J."/>
            <person name="Griggs A."/>
            <person name="Gujja S."/>
            <person name="Heilman E."/>
            <person name="Heiman D."/>
            <person name="Howarth C."/>
            <person name="Larson L."/>
            <person name="Lui A."/>
            <person name="MacDonald P.J.P."/>
            <person name="Mehta T."/>
            <person name="Montmayeur A."/>
            <person name="Murphy C."/>
            <person name="Neiman D."/>
            <person name="Pearson M."/>
            <person name="Priest M."/>
            <person name="Roberts A."/>
            <person name="Saif S."/>
            <person name="Shea T."/>
            <person name="Shenoy N."/>
            <person name="Sisk P."/>
            <person name="Stolte C."/>
            <person name="Sykes S."/>
            <person name="White J."/>
            <person name="Yandava C."/>
            <person name="Wortman J."/>
            <person name="Nusbaum C."/>
            <person name="Birren B."/>
        </authorList>
    </citation>
    <scope>NUCLEOTIDE SEQUENCE</scope>
    <source>
        <strain evidence="2">P1A1 Lamole</strain>
    </source>
</reference>
<dbReference type="EMBL" id="AEIJ01000674">
    <property type="status" value="NOT_ANNOTATED_CDS"/>
    <property type="molecule type" value="Genomic_DNA"/>
</dbReference>
<name>U5HG30_USTV1</name>